<keyword evidence="2" id="KW-0813">Transport</keyword>
<dbReference type="GO" id="GO:0005886">
    <property type="term" value="C:plasma membrane"/>
    <property type="evidence" value="ECO:0007669"/>
    <property type="project" value="TreeGrafter"/>
</dbReference>
<dbReference type="SUPFAM" id="SSF103473">
    <property type="entry name" value="MFS general substrate transporter"/>
    <property type="match status" value="1"/>
</dbReference>
<feature type="transmembrane region" description="Helical" evidence="6">
    <location>
        <begin position="280"/>
        <end position="301"/>
    </location>
</feature>
<feature type="transmembrane region" description="Helical" evidence="6">
    <location>
        <begin position="479"/>
        <end position="498"/>
    </location>
</feature>
<dbReference type="PANTHER" id="PTHR19432:SF35">
    <property type="entry name" value="SOLUTE CARRIER FAMILY 45 MEMBER 3 ISOFORM X1"/>
    <property type="match status" value="1"/>
</dbReference>
<dbReference type="InterPro" id="IPR036259">
    <property type="entry name" value="MFS_trans_sf"/>
</dbReference>
<feature type="transmembrane region" description="Helical" evidence="6">
    <location>
        <begin position="191"/>
        <end position="211"/>
    </location>
</feature>
<dbReference type="Proteomes" id="UP001303373">
    <property type="component" value="Chromosome 2"/>
</dbReference>
<dbReference type="PANTHER" id="PTHR19432">
    <property type="entry name" value="SUGAR TRANSPORTER"/>
    <property type="match status" value="1"/>
</dbReference>
<feature type="transmembrane region" description="Helical" evidence="6">
    <location>
        <begin position="61"/>
        <end position="87"/>
    </location>
</feature>
<feature type="transmembrane region" description="Helical" evidence="6">
    <location>
        <begin position="398"/>
        <end position="421"/>
    </location>
</feature>
<organism evidence="7 8">
    <name type="scientific">Acrodontium crateriforme</name>
    <dbReference type="NCBI Taxonomy" id="150365"/>
    <lineage>
        <taxon>Eukaryota</taxon>
        <taxon>Fungi</taxon>
        <taxon>Dikarya</taxon>
        <taxon>Ascomycota</taxon>
        <taxon>Pezizomycotina</taxon>
        <taxon>Dothideomycetes</taxon>
        <taxon>Dothideomycetidae</taxon>
        <taxon>Mycosphaerellales</taxon>
        <taxon>Teratosphaeriaceae</taxon>
        <taxon>Acrodontium</taxon>
    </lineage>
</organism>
<evidence type="ECO:0000256" key="3">
    <source>
        <dbReference type="ARBA" id="ARBA00022692"/>
    </source>
</evidence>
<evidence type="ECO:0008006" key="9">
    <source>
        <dbReference type="Google" id="ProtNLM"/>
    </source>
</evidence>
<evidence type="ECO:0000256" key="5">
    <source>
        <dbReference type="ARBA" id="ARBA00023136"/>
    </source>
</evidence>
<dbReference type="Pfam" id="PF13347">
    <property type="entry name" value="MFS_2"/>
    <property type="match status" value="1"/>
</dbReference>
<evidence type="ECO:0000256" key="1">
    <source>
        <dbReference type="ARBA" id="ARBA00004141"/>
    </source>
</evidence>
<evidence type="ECO:0000256" key="2">
    <source>
        <dbReference type="ARBA" id="ARBA00022448"/>
    </source>
</evidence>
<feature type="transmembrane region" description="Helical" evidence="6">
    <location>
        <begin position="369"/>
        <end position="392"/>
    </location>
</feature>
<evidence type="ECO:0000313" key="8">
    <source>
        <dbReference type="Proteomes" id="UP001303373"/>
    </source>
</evidence>
<keyword evidence="5 6" id="KW-0472">Membrane</keyword>
<comment type="subcellular location">
    <subcellularLocation>
        <location evidence="1">Membrane</location>
        <topology evidence="1">Multi-pass membrane protein</topology>
    </subcellularLocation>
</comment>
<proteinExistence type="predicted"/>
<feature type="transmembrane region" description="Helical" evidence="6">
    <location>
        <begin position="37"/>
        <end position="55"/>
    </location>
</feature>
<evidence type="ECO:0000256" key="6">
    <source>
        <dbReference type="SAM" id="Phobius"/>
    </source>
</evidence>
<dbReference type="AlphaFoldDB" id="A0AAQ3LZ98"/>
<name>A0AAQ3LZ98_9PEZI</name>
<dbReference type="EMBL" id="CP138581">
    <property type="protein sequence ID" value="WPG98221.1"/>
    <property type="molecule type" value="Genomic_DNA"/>
</dbReference>
<sequence length="501" mass="54146">MATIYEDQSEDDPALPEVENEKHWIEKVEVQKMSLQSILMMTCALGGIQVVWSTIFSNGTIYLGALGLPQALTALSWAMPAICGCFVQPLIGASSDVSTHSWGKRKPYIVVGAFGVTLSILSLAWAGAMGRFSAELFVATGQEEAAKTITMLFAVLSICFLSVSVQPLQCGLRALILDLCPGDQQVQAQYWAARLTGTGQILGSVAGLVSYPTPDLGGETHTFRILAIAAVIAVNSTVAITLLGIQEQQQPMNRHHESRRFFKGNILRYLGTTFTDCPPLMLRVFFIQSLAWMGWFAFLFYNTSFVNTLYLTTTDVPDGELSGYVASIVSLVFSCFSFGASILLPGFVKRCEQLFDDRILTKPSTQLQTSTLMTLWSASLALSSTLMFMTFATTNFDATVVLMAINGLSWAVTNWVPFALIGKLRAVEEQDGRFKSACHGSIIGLHNVAISAPQILAAGIAGIILWVAQIAGTPYGTGWVLRAGGIAYLAAASVAFTFRST</sequence>
<feature type="transmembrane region" description="Helical" evidence="6">
    <location>
        <begin position="148"/>
        <end position="170"/>
    </location>
</feature>
<feature type="transmembrane region" description="Helical" evidence="6">
    <location>
        <begin position="223"/>
        <end position="245"/>
    </location>
</feature>
<keyword evidence="8" id="KW-1185">Reference proteome</keyword>
<accession>A0AAQ3LZ98</accession>
<gene>
    <name evidence="7" type="ORF">R9X50_00100800</name>
</gene>
<protein>
    <recommendedName>
        <fullName evidence="9">MFS general substrate transporter</fullName>
    </recommendedName>
</protein>
<keyword evidence="3 6" id="KW-0812">Transmembrane</keyword>
<keyword evidence="4 6" id="KW-1133">Transmembrane helix</keyword>
<feature type="transmembrane region" description="Helical" evidence="6">
    <location>
        <begin position="442"/>
        <end position="467"/>
    </location>
</feature>
<reference evidence="7 8" key="1">
    <citation type="submission" date="2023-11" db="EMBL/GenBank/DDBJ databases">
        <title>An acidophilic fungus is an integral part of prey digestion in a carnivorous sundew plant.</title>
        <authorList>
            <person name="Tsai I.J."/>
        </authorList>
    </citation>
    <scope>NUCLEOTIDE SEQUENCE [LARGE SCALE GENOMIC DNA]</scope>
    <source>
        <strain evidence="7">169a</strain>
    </source>
</reference>
<feature type="transmembrane region" description="Helical" evidence="6">
    <location>
        <begin position="321"/>
        <end position="348"/>
    </location>
</feature>
<feature type="transmembrane region" description="Helical" evidence="6">
    <location>
        <begin position="108"/>
        <end position="128"/>
    </location>
</feature>
<dbReference type="GO" id="GO:0008506">
    <property type="term" value="F:sucrose:proton symporter activity"/>
    <property type="evidence" value="ECO:0007669"/>
    <property type="project" value="TreeGrafter"/>
</dbReference>
<evidence type="ECO:0000256" key="4">
    <source>
        <dbReference type="ARBA" id="ARBA00022989"/>
    </source>
</evidence>
<evidence type="ECO:0000313" key="7">
    <source>
        <dbReference type="EMBL" id="WPG98221.1"/>
    </source>
</evidence>